<comment type="caution">
    <text evidence="1">The sequence shown here is derived from an EMBL/GenBank/DDBJ whole genome shotgun (WGS) entry which is preliminary data.</text>
</comment>
<feature type="non-terminal residue" evidence="1">
    <location>
        <position position="1"/>
    </location>
</feature>
<name>A0A844GL40_9FIRM</name>
<sequence>RDFAQQAFAALAPLADGLVSLSSVGPAPPMENRAKDSGVTHTTGLPAYNAATSVLGSPAITLPLIAMEGLPVGVQVIGQRHGDAALTGLAAWMTAAVRPVIV</sequence>
<proteinExistence type="predicted"/>
<accession>A0A844GL40</accession>
<dbReference type="Gene3D" id="3.90.1300.10">
    <property type="entry name" value="Amidase signature (AS) domain"/>
    <property type="match status" value="1"/>
</dbReference>
<evidence type="ECO:0000313" key="2">
    <source>
        <dbReference type="Proteomes" id="UP000437824"/>
    </source>
</evidence>
<dbReference type="SUPFAM" id="SSF75304">
    <property type="entry name" value="Amidase signature (AS) enzymes"/>
    <property type="match status" value="1"/>
</dbReference>
<dbReference type="AlphaFoldDB" id="A0A844GL40"/>
<protein>
    <submittedName>
        <fullName evidence="1">Amidase</fullName>
    </submittedName>
</protein>
<gene>
    <name evidence="1" type="ORF">GKZ57_17170</name>
</gene>
<reference evidence="1 2" key="1">
    <citation type="submission" date="2019-11" db="EMBL/GenBank/DDBJ databases">
        <title>Draft genome sequence of Blautia luti DSM 14534T, isolated from human stool.</title>
        <authorList>
            <person name="Ortiz R."/>
            <person name="Melis-Arcos F."/>
            <person name="Covarrubias P."/>
            <person name="Cardenas J.P."/>
            <person name="Perez-Donoso J."/>
            <person name="Almonacid D."/>
        </authorList>
    </citation>
    <scope>NUCLEOTIDE SEQUENCE [LARGE SCALE GENOMIC DNA]</scope>
    <source>
        <strain evidence="1 2">DSM 14534</strain>
    </source>
</reference>
<evidence type="ECO:0000313" key="1">
    <source>
        <dbReference type="EMBL" id="MTD62903.1"/>
    </source>
</evidence>
<organism evidence="1 2">
    <name type="scientific">Blautia luti DSM 14534 = JCM 17040</name>
    <dbReference type="NCBI Taxonomy" id="649762"/>
    <lineage>
        <taxon>Bacteria</taxon>
        <taxon>Bacillati</taxon>
        <taxon>Bacillota</taxon>
        <taxon>Clostridia</taxon>
        <taxon>Lachnospirales</taxon>
        <taxon>Lachnospiraceae</taxon>
        <taxon>Blautia</taxon>
    </lineage>
</organism>
<dbReference type="InterPro" id="IPR036928">
    <property type="entry name" value="AS_sf"/>
</dbReference>
<dbReference type="Proteomes" id="UP000437824">
    <property type="component" value="Unassembled WGS sequence"/>
</dbReference>
<dbReference type="EMBL" id="WMBC01000033">
    <property type="protein sequence ID" value="MTD62903.1"/>
    <property type="molecule type" value="Genomic_DNA"/>
</dbReference>